<name>A0A382GBN9_9ZZZZ</name>
<proteinExistence type="predicted"/>
<dbReference type="SUPFAM" id="SSF52540">
    <property type="entry name" value="P-loop containing nucleoside triphosphate hydrolases"/>
    <property type="match status" value="1"/>
</dbReference>
<reference evidence="1" key="1">
    <citation type="submission" date="2018-05" db="EMBL/GenBank/DDBJ databases">
        <authorList>
            <person name="Lanie J.A."/>
            <person name="Ng W.-L."/>
            <person name="Kazmierczak K.M."/>
            <person name="Andrzejewski T.M."/>
            <person name="Davidsen T.M."/>
            <person name="Wayne K.J."/>
            <person name="Tettelin H."/>
            <person name="Glass J.I."/>
            <person name="Rusch D."/>
            <person name="Podicherti R."/>
            <person name="Tsui H.-C.T."/>
            <person name="Winkler M.E."/>
        </authorList>
    </citation>
    <scope>NUCLEOTIDE SEQUENCE</scope>
</reference>
<organism evidence="1">
    <name type="scientific">marine metagenome</name>
    <dbReference type="NCBI Taxonomy" id="408172"/>
    <lineage>
        <taxon>unclassified sequences</taxon>
        <taxon>metagenomes</taxon>
        <taxon>ecological metagenomes</taxon>
    </lineage>
</organism>
<protein>
    <recommendedName>
        <fullName evidence="2">Sulfotransferase domain-containing protein</fullName>
    </recommendedName>
</protein>
<sequence length="257" mass="30989">MIVTDKFVFIHFFRTGGTFINELLLEHVGGKMLCYHGHSSIIPNEYKHLPIIGIVRNPWDWYVSVYYHCVNYLYLMRTPTALNYILDYEPTSFEDSIKKLLNIKKIIGKSLNYFPDNRDWTTPVCDNLLKTDFLSYLESSKGYCNWYFEHMYSQNDSNVYYCKLENLRNDFLEIMEKIGCKLNDEAYKYLNNRSDTNTTNGGENLFVDIFHNRNLNYHEYYDEELKELVSSKDKEYIKQFDYKFQLRNNYEFSRFYN</sequence>
<gene>
    <name evidence="1" type="ORF">METZ01_LOCUS224908</name>
</gene>
<evidence type="ECO:0000313" key="1">
    <source>
        <dbReference type="EMBL" id="SVB72054.1"/>
    </source>
</evidence>
<dbReference type="InterPro" id="IPR027417">
    <property type="entry name" value="P-loop_NTPase"/>
</dbReference>
<evidence type="ECO:0008006" key="2">
    <source>
        <dbReference type="Google" id="ProtNLM"/>
    </source>
</evidence>
<accession>A0A382GBN9</accession>
<dbReference type="EMBL" id="UINC01054395">
    <property type="protein sequence ID" value="SVB72054.1"/>
    <property type="molecule type" value="Genomic_DNA"/>
</dbReference>
<dbReference type="Gene3D" id="3.40.50.300">
    <property type="entry name" value="P-loop containing nucleotide triphosphate hydrolases"/>
    <property type="match status" value="1"/>
</dbReference>
<dbReference type="AlphaFoldDB" id="A0A382GBN9"/>